<protein>
    <submittedName>
        <fullName evidence="2">Glycosyltransferase involved in cell wall bisynthesis</fullName>
    </submittedName>
</protein>
<feature type="domain" description="Glycosyltransferase 2-like" evidence="1">
    <location>
        <begin position="7"/>
        <end position="174"/>
    </location>
</feature>
<dbReference type="AlphaFoldDB" id="A0A1I2VMM9"/>
<reference evidence="3" key="1">
    <citation type="submission" date="2016-10" db="EMBL/GenBank/DDBJ databases">
        <authorList>
            <person name="Varghese N."/>
            <person name="Submissions S."/>
        </authorList>
    </citation>
    <scope>NUCLEOTIDE SEQUENCE [LARGE SCALE GENOMIC DNA]</scope>
    <source>
        <strain evidence="3">DSM 17038</strain>
    </source>
</reference>
<dbReference type="GO" id="GO:0016758">
    <property type="term" value="F:hexosyltransferase activity"/>
    <property type="evidence" value="ECO:0007669"/>
    <property type="project" value="UniProtKB-ARBA"/>
</dbReference>
<name>A0A1I2VMM9_9FIRM</name>
<gene>
    <name evidence="2" type="ORF">SAMN05660649_03067</name>
</gene>
<dbReference type="RefSeq" id="WP_165613550.1">
    <property type="nucleotide sequence ID" value="NZ_FOOX01000011.1"/>
</dbReference>
<dbReference type="PANTHER" id="PTHR22916:SF3">
    <property type="entry name" value="UDP-GLCNAC:BETAGAL BETA-1,3-N-ACETYLGLUCOSAMINYLTRANSFERASE-LIKE PROTEIN 1"/>
    <property type="match status" value="1"/>
</dbReference>
<dbReference type="InterPro" id="IPR029044">
    <property type="entry name" value="Nucleotide-diphossugar_trans"/>
</dbReference>
<dbReference type="InterPro" id="IPR001173">
    <property type="entry name" value="Glyco_trans_2-like"/>
</dbReference>
<evidence type="ECO:0000313" key="2">
    <source>
        <dbReference type="EMBL" id="SFG89669.1"/>
    </source>
</evidence>
<dbReference type="STRING" id="341036.SAMN05660649_03067"/>
<evidence type="ECO:0000313" key="3">
    <source>
        <dbReference type="Proteomes" id="UP000199337"/>
    </source>
</evidence>
<dbReference type="Gene3D" id="3.90.550.10">
    <property type="entry name" value="Spore Coat Polysaccharide Biosynthesis Protein SpsA, Chain A"/>
    <property type="match status" value="1"/>
</dbReference>
<proteinExistence type="predicted"/>
<dbReference type="CDD" id="cd04196">
    <property type="entry name" value="GT_2_like_d"/>
    <property type="match status" value="1"/>
</dbReference>
<dbReference type="SUPFAM" id="SSF53448">
    <property type="entry name" value="Nucleotide-diphospho-sugar transferases"/>
    <property type="match status" value="1"/>
</dbReference>
<dbReference type="PANTHER" id="PTHR22916">
    <property type="entry name" value="GLYCOSYLTRANSFERASE"/>
    <property type="match status" value="1"/>
</dbReference>
<sequence length="330" mass="37812">MQNYRISVALCTFNGGHFIGPQLESILGQSLPPQEVIICDDASADNTVDIVKRIASKCSTDINIILNKPQLGCIKNFEKAIQQTTGDIIFLSDQDDFWFKEKIATMLEPFQNDETGLVYCNAILTDDALRPTGCSLFGCRRHMHINEQRFAHQLVAGVGVNGCTMAFRSSLKELILPISKEWGHDHWIAFIAHAVMGSRALDTPLMFYRRHENNSGNDVFFETGWLNKWRMALKVAGIADYTKDRRHWETMLQRLVEISKNKSLGLSNRTRLNEYLIECEKRLEFAQLREQTKKIGRSRRLLPLLKGLITGNYHRYLHGMKSFFKDLLIS</sequence>
<keyword evidence="3" id="KW-1185">Reference proteome</keyword>
<dbReference type="Proteomes" id="UP000199337">
    <property type="component" value="Unassembled WGS sequence"/>
</dbReference>
<evidence type="ECO:0000259" key="1">
    <source>
        <dbReference type="Pfam" id="PF00535"/>
    </source>
</evidence>
<organism evidence="2 3">
    <name type="scientific">Desulfotruncus arcticus DSM 17038</name>
    <dbReference type="NCBI Taxonomy" id="1121424"/>
    <lineage>
        <taxon>Bacteria</taxon>
        <taxon>Bacillati</taxon>
        <taxon>Bacillota</taxon>
        <taxon>Clostridia</taxon>
        <taxon>Eubacteriales</taxon>
        <taxon>Desulfallaceae</taxon>
        <taxon>Desulfotruncus</taxon>
    </lineage>
</organism>
<keyword evidence="2" id="KW-0808">Transferase</keyword>
<dbReference type="Pfam" id="PF00535">
    <property type="entry name" value="Glycos_transf_2"/>
    <property type="match status" value="1"/>
</dbReference>
<accession>A0A1I2VMM9</accession>
<dbReference type="EMBL" id="FOOX01000011">
    <property type="protein sequence ID" value="SFG89669.1"/>
    <property type="molecule type" value="Genomic_DNA"/>
</dbReference>